<dbReference type="InterPro" id="IPR007757">
    <property type="entry name" value="MT-A70-like"/>
</dbReference>
<comment type="similarity">
    <text evidence="1">Belongs to the MT-A70-like family.</text>
</comment>
<dbReference type="Pfam" id="PF05063">
    <property type="entry name" value="MT-A70"/>
    <property type="match status" value="1"/>
</dbReference>
<reference evidence="2 3" key="1">
    <citation type="journal article" date="2020" name="Nat. Commun.">
        <title>Genome of Tripterygium wilfordii and identification of cytochrome P450 involved in triptolide biosynthesis.</title>
        <authorList>
            <person name="Tu L."/>
            <person name="Su P."/>
            <person name="Zhang Z."/>
            <person name="Gao L."/>
            <person name="Wang J."/>
            <person name="Hu T."/>
            <person name="Zhou J."/>
            <person name="Zhang Y."/>
            <person name="Zhao Y."/>
            <person name="Liu Y."/>
            <person name="Song Y."/>
            <person name="Tong Y."/>
            <person name="Lu Y."/>
            <person name="Yang J."/>
            <person name="Xu C."/>
            <person name="Jia M."/>
            <person name="Peters R.J."/>
            <person name="Huang L."/>
            <person name="Gao W."/>
        </authorList>
    </citation>
    <scope>NUCLEOTIDE SEQUENCE [LARGE SCALE GENOMIC DNA]</scope>
    <source>
        <strain evidence="3">cv. XIE 37</strain>
        <tissue evidence="2">Leaf</tissue>
    </source>
</reference>
<sequence>MEEIIATDQLSKFLESGIYRFESSNAVFMDPVRVLNRSYTSFRVSPSTYYSRFFESKHADQARTASSDKISRKRKRKQRRPQILNEREQVADQRHQLVRSLLMEAHESLLGADDLLAVVRNLRENFCSSDSKAKECGKDLWTGVEQSFVELGRVWQAPLFEITVSSKQRNRPDSFAGNMINQCNEDRVLPLFNCLVGNMTSDDAEAKVLDRRYIIPRESSFYMSDLGQIHNVIPADSDCGYSLIIIDPPWENGSAYQKSMYQTLPNRYFLSLPIKQLIHTEGALLALWVTNREKLLNFVENELFPAWGVRFAATFYWLKVQADGSLISDIDLFHHRPYERLLLGYCDGVGMNSEHLSKVIPIKDNQVIISIPGDYSRKPPIGDLLMEHVPALKPTRCIELFAREMMAGWVSWGNEPLYFQESGYFQQI</sequence>
<protein>
    <recommendedName>
        <fullName evidence="4">Methyltransferase-like protein 2</fullName>
    </recommendedName>
</protein>
<dbReference type="PROSITE" id="PS51143">
    <property type="entry name" value="MT_A70"/>
    <property type="match status" value="1"/>
</dbReference>
<comment type="caution">
    <text evidence="2">The sequence shown here is derived from an EMBL/GenBank/DDBJ whole genome shotgun (WGS) entry which is preliminary data.</text>
</comment>
<evidence type="ECO:0000313" key="2">
    <source>
        <dbReference type="EMBL" id="KAF5740747.1"/>
    </source>
</evidence>
<proteinExistence type="inferred from homology"/>
<keyword evidence="3" id="KW-1185">Reference proteome</keyword>
<evidence type="ECO:0000313" key="3">
    <source>
        <dbReference type="Proteomes" id="UP000593562"/>
    </source>
</evidence>
<dbReference type="OrthoDB" id="61116at2759"/>
<organism evidence="2 3">
    <name type="scientific">Tripterygium wilfordii</name>
    <name type="common">Thunder God vine</name>
    <dbReference type="NCBI Taxonomy" id="458696"/>
    <lineage>
        <taxon>Eukaryota</taxon>
        <taxon>Viridiplantae</taxon>
        <taxon>Streptophyta</taxon>
        <taxon>Embryophyta</taxon>
        <taxon>Tracheophyta</taxon>
        <taxon>Spermatophyta</taxon>
        <taxon>Magnoliopsida</taxon>
        <taxon>eudicotyledons</taxon>
        <taxon>Gunneridae</taxon>
        <taxon>Pentapetalae</taxon>
        <taxon>rosids</taxon>
        <taxon>fabids</taxon>
        <taxon>Celastrales</taxon>
        <taxon>Celastraceae</taxon>
        <taxon>Tripterygium</taxon>
    </lineage>
</organism>
<accession>A0A7J7D327</accession>
<evidence type="ECO:0008006" key="4">
    <source>
        <dbReference type="Google" id="ProtNLM"/>
    </source>
</evidence>
<dbReference type="InParanoid" id="A0A7J7D327"/>
<name>A0A7J7D327_TRIWF</name>
<dbReference type="GO" id="GO:0008168">
    <property type="term" value="F:methyltransferase activity"/>
    <property type="evidence" value="ECO:0007669"/>
    <property type="project" value="TreeGrafter"/>
</dbReference>
<dbReference type="EMBL" id="JAAARO010000011">
    <property type="protein sequence ID" value="KAF5740747.1"/>
    <property type="molecule type" value="Genomic_DNA"/>
</dbReference>
<gene>
    <name evidence="2" type="ORF">HS088_TW11G00825</name>
</gene>
<dbReference type="PANTHER" id="PTHR12829:SF4">
    <property type="entry name" value="N(6)-ADENINE-SPECIFIC METHYLTRANSFERASE METTL4"/>
    <property type="match status" value="1"/>
</dbReference>
<dbReference type="FunCoup" id="A0A7J7D327">
    <property type="interactions" value="1328"/>
</dbReference>
<dbReference type="Proteomes" id="UP000593562">
    <property type="component" value="Unassembled WGS sequence"/>
</dbReference>
<evidence type="ECO:0000256" key="1">
    <source>
        <dbReference type="PROSITE-ProRule" id="PRU00489"/>
    </source>
</evidence>
<dbReference type="PANTHER" id="PTHR12829">
    <property type="entry name" value="N6-ADENOSINE-METHYLTRANSFERASE"/>
    <property type="match status" value="1"/>
</dbReference>
<dbReference type="GO" id="GO:0005634">
    <property type="term" value="C:nucleus"/>
    <property type="evidence" value="ECO:0007669"/>
    <property type="project" value="TreeGrafter"/>
</dbReference>
<dbReference type="AlphaFoldDB" id="A0A7J7D327"/>